<evidence type="ECO:0000259" key="1">
    <source>
        <dbReference type="Pfam" id="PF18746"/>
    </source>
</evidence>
<keyword evidence="3" id="KW-1185">Reference proteome</keyword>
<comment type="caution">
    <text evidence="2">The sequence shown here is derived from an EMBL/GenBank/DDBJ whole genome shotgun (WGS) entry which is preliminary data.</text>
</comment>
<feature type="domain" description="Alpha-glutamyl/putrescinyl thymine pyrophosphorylase clade 3" evidence="1">
    <location>
        <begin position="35"/>
        <end position="312"/>
    </location>
</feature>
<dbReference type="Pfam" id="PF18746">
    <property type="entry name" value="aGPT-Pplase3"/>
    <property type="match status" value="1"/>
</dbReference>
<organism evidence="2 3">
    <name type="scientific">Mesorhizobium salmacidum</name>
    <dbReference type="NCBI Taxonomy" id="3015171"/>
    <lineage>
        <taxon>Bacteria</taxon>
        <taxon>Pseudomonadati</taxon>
        <taxon>Pseudomonadota</taxon>
        <taxon>Alphaproteobacteria</taxon>
        <taxon>Hyphomicrobiales</taxon>
        <taxon>Phyllobacteriaceae</taxon>
        <taxon>Mesorhizobium</taxon>
    </lineage>
</organism>
<dbReference type="EMBL" id="JAPYKS010000027">
    <property type="protein sequence ID" value="MEI9412380.1"/>
    <property type="molecule type" value="Genomic_DNA"/>
</dbReference>
<evidence type="ECO:0000313" key="2">
    <source>
        <dbReference type="EMBL" id="MEI9412380.1"/>
    </source>
</evidence>
<dbReference type="InterPro" id="IPR041271">
    <property type="entry name" value="AGPT-Pplase3"/>
</dbReference>
<name>A0ABU8L3V4_9HYPH</name>
<reference evidence="2 3" key="1">
    <citation type="submission" date="2022-12" db="EMBL/GenBank/DDBJ databases">
        <authorList>
            <person name="Muema E."/>
        </authorList>
    </citation>
    <scope>NUCLEOTIDE SEQUENCE [LARGE SCALE GENOMIC DNA]</scope>
    <source>
        <strain evidence="3">1326</strain>
    </source>
</reference>
<sequence>MPKGNHKNRQAELLAGLAAYEAEFGPLPGIVEPAARATLVEQMISSLRRIHYVRGFRDRPIMSPERIDPHSPLFDPLKGAYYLDRKGARDEAIWIAFIGTHFGKHARDGWKLAANVMGSFGQGPVWTLKQYGAHTAQFEAMLAAHEADLKSKTVSGRFSNHRQYQSKKIDKIALVFSTFHEWLSGSGGVNARVRLVHKSVGQNPTAVFKELYRSMKEVYGFGRLGSFDFLTMIGKLDLAPIEADSVHFTGATGPLSGAKLLVLGDKDANGPTKTIENAVDTLDAYLNVGKQVLEDSLCNWQKSPTTYVYFRG</sequence>
<protein>
    <recommendedName>
        <fullName evidence="1">Alpha-glutamyl/putrescinyl thymine pyrophosphorylase clade 3 domain-containing protein</fullName>
    </recommendedName>
</protein>
<proteinExistence type="predicted"/>
<gene>
    <name evidence="2" type="ORF">O7A60_27030</name>
</gene>
<evidence type="ECO:0000313" key="3">
    <source>
        <dbReference type="Proteomes" id="UP001387293"/>
    </source>
</evidence>
<accession>A0ABU8L3V4</accession>
<dbReference type="Proteomes" id="UP001387293">
    <property type="component" value="Unassembled WGS sequence"/>
</dbReference>
<dbReference type="RefSeq" id="WP_337108787.1">
    <property type="nucleotide sequence ID" value="NZ_JAPYKS010000027.1"/>
</dbReference>